<dbReference type="EMBL" id="JACEIQ010000012">
    <property type="protein sequence ID" value="MBA4495087.1"/>
    <property type="molecule type" value="Genomic_DNA"/>
</dbReference>
<evidence type="ECO:0000313" key="3">
    <source>
        <dbReference type="Proteomes" id="UP000535491"/>
    </source>
</evidence>
<accession>A0A7W1WS52</accession>
<keyword evidence="3" id="KW-1185">Reference proteome</keyword>
<protein>
    <submittedName>
        <fullName evidence="2">Uncharacterized protein</fullName>
    </submittedName>
</protein>
<evidence type="ECO:0000313" key="2">
    <source>
        <dbReference type="EMBL" id="MBA4495087.1"/>
    </source>
</evidence>
<sequence length="98" mass="11433">MSENENKKRKEKTVEKAPVNFNLKDKQEAQLWEYLNRVSDNHSQYFKRLLYLEMRTNPNGDGSFYPVGPVPQTQREQEPEPEEEKENFSADDLGGIVG</sequence>
<name>A0A7W1WS52_9BACL</name>
<dbReference type="AlphaFoldDB" id="A0A7W1WS52"/>
<reference evidence="2 3" key="1">
    <citation type="submission" date="2020-07" db="EMBL/GenBank/DDBJ databases">
        <authorList>
            <person name="Feng H."/>
        </authorList>
    </citation>
    <scope>NUCLEOTIDE SEQUENCE [LARGE SCALE GENOMIC DNA]</scope>
    <source>
        <strain evidence="3">s-10</strain>
    </source>
</reference>
<feature type="region of interest" description="Disordered" evidence="1">
    <location>
        <begin position="57"/>
        <end position="98"/>
    </location>
</feature>
<gene>
    <name evidence="2" type="ORF">H1191_12290</name>
</gene>
<proteinExistence type="predicted"/>
<dbReference type="Proteomes" id="UP000535491">
    <property type="component" value="Unassembled WGS sequence"/>
</dbReference>
<comment type="caution">
    <text evidence="2">The sequence shown here is derived from an EMBL/GenBank/DDBJ whole genome shotgun (WGS) entry which is preliminary data.</text>
</comment>
<dbReference type="RefSeq" id="WP_181752331.1">
    <property type="nucleotide sequence ID" value="NZ_JACEIQ010000012.1"/>
</dbReference>
<organism evidence="2 3">
    <name type="scientific">Paenactinomyces guangxiensis</name>
    <dbReference type="NCBI Taxonomy" id="1490290"/>
    <lineage>
        <taxon>Bacteria</taxon>
        <taxon>Bacillati</taxon>
        <taxon>Bacillota</taxon>
        <taxon>Bacilli</taxon>
        <taxon>Bacillales</taxon>
        <taxon>Thermoactinomycetaceae</taxon>
        <taxon>Paenactinomyces</taxon>
    </lineage>
</organism>
<evidence type="ECO:0000256" key="1">
    <source>
        <dbReference type="SAM" id="MobiDB-lite"/>
    </source>
</evidence>